<gene>
    <name evidence="1" type="ORF">FJT64_000756</name>
</gene>
<dbReference type="EMBL" id="VIIS01001698">
    <property type="protein sequence ID" value="KAF0294216.1"/>
    <property type="molecule type" value="Genomic_DNA"/>
</dbReference>
<evidence type="ECO:0000313" key="2">
    <source>
        <dbReference type="Proteomes" id="UP000440578"/>
    </source>
</evidence>
<keyword evidence="2" id="KW-1185">Reference proteome</keyword>
<proteinExistence type="predicted"/>
<accession>A0A6A4VIB9</accession>
<dbReference type="AlphaFoldDB" id="A0A6A4VIB9"/>
<evidence type="ECO:0000313" key="1">
    <source>
        <dbReference type="EMBL" id="KAF0294216.1"/>
    </source>
</evidence>
<name>A0A6A4VIB9_AMPAM</name>
<dbReference type="Proteomes" id="UP000440578">
    <property type="component" value="Unassembled WGS sequence"/>
</dbReference>
<organism evidence="1 2">
    <name type="scientific">Amphibalanus amphitrite</name>
    <name type="common">Striped barnacle</name>
    <name type="synonym">Balanus amphitrite</name>
    <dbReference type="NCBI Taxonomy" id="1232801"/>
    <lineage>
        <taxon>Eukaryota</taxon>
        <taxon>Metazoa</taxon>
        <taxon>Ecdysozoa</taxon>
        <taxon>Arthropoda</taxon>
        <taxon>Crustacea</taxon>
        <taxon>Multicrustacea</taxon>
        <taxon>Cirripedia</taxon>
        <taxon>Thoracica</taxon>
        <taxon>Thoracicalcarea</taxon>
        <taxon>Balanomorpha</taxon>
        <taxon>Balanoidea</taxon>
        <taxon>Balanidae</taxon>
        <taxon>Amphibalaninae</taxon>
        <taxon>Amphibalanus</taxon>
    </lineage>
</organism>
<protein>
    <submittedName>
        <fullName evidence="1">Uncharacterized protein</fullName>
    </submittedName>
</protein>
<reference evidence="1 2" key="1">
    <citation type="submission" date="2019-07" db="EMBL/GenBank/DDBJ databases">
        <title>Draft genome assembly of a fouling barnacle, Amphibalanus amphitrite (Darwin, 1854): The first reference genome for Thecostraca.</title>
        <authorList>
            <person name="Kim W."/>
        </authorList>
    </citation>
    <scope>NUCLEOTIDE SEQUENCE [LARGE SCALE GENOMIC DNA]</scope>
    <source>
        <strain evidence="1">SNU_AA5</strain>
        <tissue evidence="1">Soma without cirri and trophi</tissue>
    </source>
</reference>
<sequence length="88" mass="10314">MFGDNSWYWRSYEEIRQELESDYGSYLYGRLKRSAVFRGSPSAAAAAELWRQAIGRMLSGSELRTKYDTITGALPDRWQLRQYVFDDC</sequence>
<comment type="caution">
    <text evidence="1">The sequence shown here is derived from an EMBL/GenBank/DDBJ whole genome shotgun (WGS) entry which is preliminary data.</text>
</comment>